<comment type="caution">
    <text evidence="9">The sequence shown here is derived from an EMBL/GenBank/DDBJ whole genome shotgun (WGS) entry which is preliminary data.</text>
</comment>
<feature type="compositionally biased region" description="Polar residues" evidence="7">
    <location>
        <begin position="1"/>
        <end position="19"/>
    </location>
</feature>
<evidence type="ECO:0000256" key="6">
    <source>
        <dbReference type="RuleBase" id="RU363132"/>
    </source>
</evidence>
<feature type="region of interest" description="Disordered" evidence="7">
    <location>
        <begin position="238"/>
        <end position="268"/>
    </location>
</feature>
<evidence type="ECO:0000256" key="4">
    <source>
        <dbReference type="ARBA" id="ARBA00022989"/>
    </source>
</evidence>
<keyword evidence="10" id="KW-1185">Reference proteome</keyword>
<feature type="compositionally biased region" description="Basic and acidic residues" evidence="7">
    <location>
        <begin position="20"/>
        <end position="30"/>
    </location>
</feature>
<evidence type="ECO:0000256" key="1">
    <source>
        <dbReference type="ARBA" id="ARBA00004477"/>
    </source>
</evidence>
<keyword evidence="3 6" id="KW-0256">Endoplasmic reticulum</keyword>
<accession>A0A8H7QU78</accession>
<protein>
    <recommendedName>
        <fullName evidence="6">Reticulon-like protein</fullName>
    </recommendedName>
</protein>
<feature type="transmembrane region" description="Helical" evidence="6">
    <location>
        <begin position="50"/>
        <end position="67"/>
    </location>
</feature>
<evidence type="ECO:0000256" key="5">
    <source>
        <dbReference type="ARBA" id="ARBA00023136"/>
    </source>
</evidence>
<organism evidence="9 10">
    <name type="scientific">Mucor plumbeus</name>
    <dbReference type="NCBI Taxonomy" id="97098"/>
    <lineage>
        <taxon>Eukaryota</taxon>
        <taxon>Fungi</taxon>
        <taxon>Fungi incertae sedis</taxon>
        <taxon>Mucoromycota</taxon>
        <taxon>Mucoromycotina</taxon>
        <taxon>Mucoromycetes</taxon>
        <taxon>Mucorales</taxon>
        <taxon>Mucorineae</taxon>
        <taxon>Mucoraceae</taxon>
        <taxon>Mucor</taxon>
    </lineage>
</organism>
<sequence>MEINSQLKTAPPLSSTTTRTYDKGAHGQRNDTTRRIEAEILRVCKWENPIRSAVILVSLLTSIILTHRHSLLQIITGTLTIAITVNLLYVFATQFTQTVISDQPSTHPWSNVLDNKDINLLNKESAAHYSSIMVDVAETVARAVTRIVLIEDRNTSLKWLAIFFTTWRISAYVPSRILILIFIISAFIFPRLYISNKDLIDARLHQGQAILHSQIQRTQEFANSKLSTAREATQTYVNKTKSAVESKPNSTDFSTNSTTPSVPIQKLD</sequence>
<comment type="subcellular location">
    <subcellularLocation>
        <location evidence="1 6">Endoplasmic reticulum membrane</location>
        <topology evidence="1 6">Multi-pass membrane protein</topology>
    </subcellularLocation>
</comment>
<dbReference type="GO" id="GO:0005789">
    <property type="term" value="C:endoplasmic reticulum membrane"/>
    <property type="evidence" value="ECO:0007669"/>
    <property type="project" value="UniProtKB-SubCell"/>
</dbReference>
<evidence type="ECO:0000256" key="2">
    <source>
        <dbReference type="ARBA" id="ARBA00022692"/>
    </source>
</evidence>
<feature type="transmembrane region" description="Helical" evidence="6">
    <location>
        <begin position="177"/>
        <end position="194"/>
    </location>
</feature>
<feature type="domain" description="Reticulon" evidence="8">
    <location>
        <begin position="40"/>
        <end position="243"/>
    </location>
</feature>
<keyword evidence="4 6" id="KW-1133">Transmembrane helix</keyword>
<keyword evidence="5 6" id="KW-0472">Membrane</keyword>
<evidence type="ECO:0000256" key="3">
    <source>
        <dbReference type="ARBA" id="ARBA00022824"/>
    </source>
</evidence>
<dbReference type="Pfam" id="PF02453">
    <property type="entry name" value="Reticulon"/>
    <property type="match status" value="1"/>
</dbReference>
<evidence type="ECO:0000313" key="10">
    <source>
        <dbReference type="Proteomes" id="UP000650833"/>
    </source>
</evidence>
<evidence type="ECO:0000256" key="7">
    <source>
        <dbReference type="SAM" id="MobiDB-lite"/>
    </source>
</evidence>
<proteinExistence type="predicted"/>
<keyword evidence="2 6" id="KW-0812">Transmembrane</keyword>
<dbReference type="OrthoDB" id="567788at2759"/>
<dbReference type="PROSITE" id="PS50845">
    <property type="entry name" value="RETICULON"/>
    <property type="match status" value="1"/>
</dbReference>
<feature type="region of interest" description="Disordered" evidence="7">
    <location>
        <begin position="1"/>
        <end position="30"/>
    </location>
</feature>
<dbReference type="Proteomes" id="UP000650833">
    <property type="component" value="Unassembled WGS sequence"/>
</dbReference>
<gene>
    <name evidence="9" type="ORF">INT46_001831</name>
</gene>
<evidence type="ECO:0000313" key="9">
    <source>
        <dbReference type="EMBL" id="KAG2198806.1"/>
    </source>
</evidence>
<name>A0A8H7QU78_9FUNG</name>
<dbReference type="AlphaFoldDB" id="A0A8H7QU78"/>
<evidence type="ECO:0000259" key="8">
    <source>
        <dbReference type="PROSITE" id="PS50845"/>
    </source>
</evidence>
<reference evidence="9" key="1">
    <citation type="submission" date="2020-12" db="EMBL/GenBank/DDBJ databases">
        <title>Metabolic potential, ecology and presence of endohyphal bacteria is reflected in genomic diversity of Mucoromycotina.</title>
        <authorList>
            <person name="Muszewska A."/>
            <person name="Okrasinska A."/>
            <person name="Steczkiewicz K."/>
            <person name="Drgas O."/>
            <person name="Orlowska M."/>
            <person name="Perlinska-Lenart U."/>
            <person name="Aleksandrzak-Piekarczyk T."/>
            <person name="Szatraj K."/>
            <person name="Zielenkiewicz U."/>
            <person name="Pilsyk S."/>
            <person name="Malc E."/>
            <person name="Mieczkowski P."/>
            <person name="Kruszewska J.S."/>
            <person name="Biernat P."/>
            <person name="Pawlowska J."/>
        </authorList>
    </citation>
    <scope>NUCLEOTIDE SEQUENCE</scope>
    <source>
        <strain evidence="9">CBS 226.32</strain>
    </source>
</reference>
<feature type="transmembrane region" description="Helical" evidence="6">
    <location>
        <begin position="74"/>
        <end position="92"/>
    </location>
</feature>
<dbReference type="InterPro" id="IPR003388">
    <property type="entry name" value="Reticulon"/>
</dbReference>
<dbReference type="EMBL" id="JAEPRC010000378">
    <property type="protein sequence ID" value="KAG2198806.1"/>
    <property type="molecule type" value="Genomic_DNA"/>
</dbReference>
<feature type="compositionally biased region" description="Polar residues" evidence="7">
    <location>
        <begin position="238"/>
        <end position="262"/>
    </location>
</feature>